<dbReference type="OrthoDB" id="597501at2"/>
<evidence type="ECO:0000313" key="3">
    <source>
        <dbReference type="Proteomes" id="UP000030103"/>
    </source>
</evidence>
<keyword evidence="3" id="KW-1185">Reference proteome</keyword>
<evidence type="ECO:0000313" key="2">
    <source>
        <dbReference type="EMBL" id="KGN74143.1"/>
    </source>
</evidence>
<organism evidence="2 3">
    <name type="scientific">Porphyromonas macacae</name>
    <dbReference type="NCBI Taxonomy" id="28115"/>
    <lineage>
        <taxon>Bacteria</taxon>
        <taxon>Pseudomonadati</taxon>
        <taxon>Bacteroidota</taxon>
        <taxon>Bacteroidia</taxon>
        <taxon>Bacteroidales</taxon>
        <taxon>Porphyromonadaceae</taxon>
        <taxon>Porphyromonas</taxon>
    </lineage>
</organism>
<dbReference type="EMBL" id="JRFA01000015">
    <property type="protein sequence ID" value="KGN74143.1"/>
    <property type="molecule type" value="Genomic_DNA"/>
</dbReference>
<reference evidence="2 3" key="1">
    <citation type="submission" date="2014-09" db="EMBL/GenBank/DDBJ databases">
        <title>Draft Genome Sequence of Porphyromonas macacae COT-192_OH2859.</title>
        <authorList>
            <person name="Wallis C."/>
            <person name="Deusch O."/>
            <person name="O'Flynn C."/>
            <person name="Davis I."/>
            <person name="Horsfall A."/>
            <person name="Kirkwood N."/>
            <person name="Harris S."/>
            <person name="Eisen J.A."/>
            <person name="Coil D.A."/>
            <person name="Darling A.E."/>
            <person name="Jospin G."/>
            <person name="Alexiev A."/>
        </authorList>
    </citation>
    <scope>NUCLEOTIDE SEQUENCE [LARGE SCALE GENOMIC DNA]</scope>
    <source>
        <strain evidence="3">COT-192 OH2859</strain>
    </source>
</reference>
<dbReference type="STRING" id="28115.HQ47_05585"/>
<proteinExistence type="inferred from homology"/>
<dbReference type="Proteomes" id="UP000030103">
    <property type="component" value="Unassembled WGS sequence"/>
</dbReference>
<dbReference type="AlphaFoldDB" id="A0A0A2E5G4"/>
<dbReference type="Pfam" id="PF11307">
    <property type="entry name" value="DUF3109"/>
    <property type="match status" value="1"/>
</dbReference>
<protein>
    <submittedName>
        <fullName evidence="2">Uncharacterized protein</fullName>
    </submittedName>
</protein>
<gene>
    <name evidence="2" type="ORF">HQ47_05585</name>
</gene>
<dbReference type="InterPro" id="IPR021458">
    <property type="entry name" value="Rv0495c"/>
</dbReference>
<comment type="similarity">
    <text evidence="1">Belongs to the Rv0495c family.</text>
</comment>
<name>A0A0A2E5G4_9PORP</name>
<sequence>MIEIDDKIISEDILEIYFSCDYEKCKGVCCVEGESGAPLEEGETELIRKYLPEIKPYLSSKALEIIEKQGVSYFDEDGDEVTSIVNGKDCVFTTYDKNNNCLCAFEKLYRDGVIDFCKPLSCRLYPIRLIRSKQFIALNYHKWSICKCALKKGRKEGIPLYRFLKEPLIAAFGQEWYNKLETCAEMLKTQKKTLQSHSS</sequence>
<comment type="caution">
    <text evidence="2">The sequence shown here is derived from an EMBL/GenBank/DDBJ whole genome shotgun (WGS) entry which is preliminary data.</text>
</comment>
<evidence type="ECO:0000256" key="1">
    <source>
        <dbReference type="ARBA" id="ARBA00093770"/>
    </source>
</evidence>
<accession>A0A0A2E5G4</accession>
<dbReference type="RefSeq" id="WP_036873912.1">
    <property type="nucleotide sequence ID" value="NZ_JRFA01000015.1"/>
</dbReference>
<dbReference type="eggNOG" id="COG0727">
    <property type="taxonomic scope" value="Bacteria"/>
</dbReference>